<dbReference type="GO" id="GO:0005634">
    <property type="term" value="C:nucleus"/>
    <property type="evidence" value="ECO:0007669"/>
    <property type="project" value="TreeGrafter"/>
</dbReference>
<dbReference type="PROSITE" id="PS00973">
    <property type="entry name" value="USP_2"/>
    <property type="match status" value="3"/>
</dbReference>
<evidence type="ECO:0000313" key="5">
    <source>
        <dbReference type="Proteomes" id="UP000032180"/>
    </source>
</evidence>
<feature type="region of interest" description="Disordered" evidence="2">
    <location>
        <begin position="298"/>
        <end position="345"/>
    </location>
</feature>
<feature type="region of interest" description="Disordered" evidence="2">
    <location>
        <begin position="2191"/>
        <end position="2239"/>
    </location>
</feature>
<feature type="domain" description="USP" evidence="3">
    <location>
        <begin position="1561"/>
        <end position="2179"/>
    </location>
</feature>
<reference evidence="4" key="3">
    <citation type="submission" date="2015-04" db="UniProtKB">
        <authorList>
            <consortium name="EnsemblPlants"/>
        </authorList>
    </citation>
    <scope>IDENTIFICATION</scope>
</reference>
<dbReference type="STRING" id="77586.A0A0D9XA14"/>
<dbReference type="InterPro" id="IPR028889">
    <property type="entry name" value="USP"/>
</dbReference>
<dbReference type="Gene3D" id="3.90.70.10">
    <property type="entry name" value="Cysteine proteinases"/>
    <property type="match status" value="6"/>
</dbReference>
<feature type="region of interest" description="Disordered" evidence="2">
    <location>
        <begin position="107"/>
        <end position="148"/>
    </location>
</feature>
<dbReference type="Pfam" id="PF00443">
    <property type="entry name" value="UCH"/>
    <property type="match status" value="4"/>
</dbReference>
<dbReference type="GO" id="GO:0016579">
    <property type="term" value="P:protein deubiquitination"/>
    <property type="evidence" value="ECO:0007669"/>
    <property type="project" value="InterPro"/>
</dbReference>
<dbReference type="GO" id="GO:0004843">
    <property type="term" value="F:cysteine-type deubiquitinase activity"/>
    <property type="evidence" value="ECO:0007669"/>
    <property type="project" value="InterPro"/>
</dbReference>
<feature type="compositionally biased region" description="Polar residues" evidence="2">
    <location>
        <begin position="329"/>
        <end position="339"/>
    </location>
</feature>
<comment type="similarity">
    <text evidence="1">Belongs to the peptidase C19 family.</text>
</comment>
<feature type="compositionally biased region" description="Basic and acidic residues" evidence="2">
    <location>
        <begin position="132"/>
        <end position="148"/>
    </location>
</feature>
<evidence type="ECO:0000259" key="3">
    <source>
        <dbReference type="PROSITE" id="PS50235"/>
    </source>
</evidence>
<dbReference type="Proteomes" id="UP000032180">
    <property type="component" value="Chromosome 8"/>
</dbReference>
<feature type="domain" description="USP" evidence="3">
    <location>
        <begin position="750"/>
        <end position="1363"/>
    </location>
</feature>
<feature type="region of interest" description="Disordered" evidence="2">
    <location>
        <begin position="1211"/>
        <end position="1245"/>
    </location>
</feature>
<feature type="region of interest" description="Disordered" evidence="2">
    <location>
        <begin position="32"/>
        <end position="54"/>
    </location>
</feature>
<dbReference type="InterPro" id="IPR050164">
    <property type="entry name" value="Peptidase_C19"/>
</dbReference>
<reference evidence="5" key="2">
    <citation type="submission" date="2013-12" db="EMBL/GenBank/DDBJ databases">
        <authorList>
            <person name="Yu Y."/>
            <person name="Lee S."/>
            <person name="de Baynast K."/>
            <person name="Wissotski M."/>
            <person name="Liu L."/>
            <person name="Talag J."/>
            <person name="Goicoechea J."/>
            <person name="Angelova A."/>
            <person name="Jetty R."/>
            <person name="Kudrna D."/>
            <person name="Golser W."/>
            <person name="Rivera L."/>
            <person name="Zhang J."/>
            <person name="Wing R."/>
        </authorList>
    </citation>
    <scope>NUCLEOTIDE SEQUENCE</scope>
</reference>
<feature type="region of interest" description="Disordered" evidence="2">
    <location>
        <begin position="1150"/>
        <end position="1194"/>
    </location>
</feature>
<organism evidence="4 5">
    <name type="scientific">Leersia perrieri</name>
    <dbReference type="NCBI Taxonomy" id="77586"/>
    <lineage>
        <taxon>Eukaryota</taxon>
        <taxon>Viridiplantae</taxon>
        <taxon>Streptophyta</taxon>
        <taxon>Embryophyta</taxon>
        <taxon>Tracheophyta</taxon>
        <taxon>Spermatophyta</taxon>
        <taxon>Magnoliopsida</taxon>
        <taxon>Liliopsida</taxon>
        <taxon>Poales</taxon>
        <taxon>Poaceae</taxon>
        <taxon>BOP clade</taxon>
        <taxon>Oryzoideae</taxon>
        <taxon>Oryzeae</taxon>
        <taxon>Oryzinae</taxon>
        <taxon>Leersia</taxon>
    </lineage>
</organism>
<evidence type="ECO:0000256" key="2">
    <source>
        <dbReference type="SAM" id="MobiDB-lite"/>
    </source>
</evidence>
<protein>
    <recommendedName>
        <fullName evidence="3">USP domain-containing protein</fullName>
    </recommendedName>
</protein>
<dbReference type="SUPFAM" id="SSF57850">
    <property type="entry name" value="RING/U-box"/>
    <property type="match status" value="3"/>
</dbReference>
<dbReference type="InterPro" id="IPR001394">
    <property type="entry name" value="Peptidase_C19_UCH"/>
</dbReference>
<feature type="compositionally biased region" description="Polar residues" evidence="2">
    <location>
        <begin position="309"/>
        <end position="318"/>
    </location>
</feature>
<name>A0A0D9XA14_9ORYZ</name>
<dbReference type="PANTHER" id="PTHR24006">
    <property type="entry name" value="UBIQUITIN CARBOXYL-TERMINAL HYDROLASE"/>
    <property type="match status" value="1"/>
</dbReference>
<proteinExistence type="inferred from homology"/>
<sequence length="3087" mass="340440">MKRFIKLLGDSQIPASGLEDAIMVKTSELQKGGPQTCTVSQKSEHRMSERSKVTRAKLKPNILDSADSTKVEQISQSKDAVKVVDVHPQKVFHDVKVEEMDAATADSCIPAAPPPSVSPPREEDALMESGSDVEKNETAVKPEASTKDKMVTSSAKVTTEGKGKTLIRDVVYDKAQDISSVVSIEGCLELHFESQMVEWSCVNCSKAAEKPGIILGEYSSKEDMIVREQSEHSERITCQSVDRMEVEGASSSRQPLGSDSQHQVMLTADSITKGITPGTISCEQDLASENTHNKNSEFHEGVQEPANELSEQGQNASTLDKHKGKQISIRGSNADQVDANQKEREGRNQGAILTYRISKLPPVLTIQLQRNLAGAGKAREHVSFEEILDVGCFMDPSSEDKDNSQYRLVGVIEHVGLGTDKGHFLAYVKPSPPQQTNGPSSCFRADDAIITEISLEEVLNYFSAMGSVVSSAYSALCSFIDAQIQKAEDAYLMERFPELRDLPAAKRKKRLRWLRYIIMGRKNKVVVEEEKLGWWAWLMGRRPETRAWVKEKWEKRCKSYLLDAMEEGKRARASAAAAADASGIPRKSPRLEEPPAADAAAEVIGAGTERCEHFMSDQDHVDHILAGIRLREVDPVCCDYTCNIAGESSILVCLECELRLCNSHCCLHAMEEEHWIGLCGDSLTMVYCFKCEKSYDMSVKDDDGGMTDDDDVWVEEIRLTSVTRWMMGESLPQIDHVSAGLANWNAHAIKGILNLGNTCYLNALVQCLLVLGKLQARMLGLDAPSGILGTVLSDLFEQTYGVDSARRSLLDTSSLLRCVRRLDSRFEGTFMQDSHELLCCLRNRLDEEEMRMNSSKMQDGALSAVPPSVFDSIFGGQLSSTKSCKCCSFSSVSHVGFCDLSVALPSKGSPSKSLASPSWTEGHKCQQKIHTKLFPAIDKSNTQKKMWSLFSDSRSPSSELEDVVFVKISEPLRFDFTQTEQISPSKIAVSVPLQTLKDKVQGKAIDFLPQNMLPDVKVEELDLTKTNTHIPEDIGPPPPVSPLREENPWIESGSDVGKNDSGVLDDVFSEPEISSEARTGTFSEEFTTENKEKTCSSDLVCDKTKDINSIASIDECLKLYFKAEMMGWTCENCSKVAHKSGTILGEYGEPMMSSANEDTAVDGDQSEQSEKITCQSKQSNKRPECHEGGQEAIPSCVPDEKQANLLTGQEQNATTPDEGGGMQVKLPHRGHKTEKNQNWKKDRNKGSVQTLISKLPPVLVIHLIRNLWPHNKVIGHVSFKEILDVGLFVDPSSEDKDNLSYRLVGVIEHHGPSPNVGHCLAYVRASPRQQTSGSSSWFRASDDDIREIAVEEVLKFLQFDRNRTYQLRAFNAMAVWKSPKRRVRAVEIAEDPWKGKAPRLELPAAVVEIGSSSGGQTALDASDDPRDSVAAMAIRDTDGERCKHINFTTDEIETILSTIDAEIARAPICEDEICMAKGSRLVMVCPECDWYFCIGGKANRAKPQGHIREHAFEKAHWVALRYKDPYEGYCFQCEDSLTIGDEEGEEGLMVNGDDEHECIIRGILNLGNTCYLNAVLQCLFVIGKLRSRMFRSDAPSGMLADILHDLFVDTNSVSYNTQGVLDPRCILACVRSLKPEFRGTFMHDSHELLCFLRNQLNEDEQIMRHGNMKQGAPSTVAPTAIDSIFCGQLSDTLSCKRCSVKSVSHGAFYDLSVPLPPKGTPAKSVASPSRNEKCISQQKICTKLFPAIVKTNTEKICTISETASESEDTVMVKTSEPLKVDSNHLEHFLQSKDDAHGPLQAPIRKENALIASNCDVAKTNSAVLGNAFNGPENSIDAKVDNFLVQVTAKDNGKARNSDVVYDEAVDINSFASIEACLELYFKAEMIERRCENCSMVDQKESTISGKDCEQAMACTNVNRTIDGDQAKQSKRKTCQTEHSCDLIRLDVECSSSSRQPHVSDGQHQVMPAVDMKTKGGILEMSCENDLPSCSIGNKKSDCPEDAQEDVSGCCPAENLSNLLVGLCQNASTQDQGTGKEVNLGDSTQQVEKNQYDQHGMNEGSIQTCLISKLPSILVIQLKRNLGPLKVSGHVSFKEILDMKVFLHPSSEDKNNSSYRLVGVVEHQGLGKDLGHYVAYVRPSHPQQTNGSSSWFCASDANVREISFKEVLKRAARLRPGRFSRALLEFSDAMEDEKRARAGDGDSAGSPRKGKAPRIEPDAADDSGWGGDASSPEVSDPADREPAVAIRGTDGEHCKHIAYGINMDDIAGIVSKFASGGAPECNDETCQTARRDLMMVCSECDLYFCIGYRPDNRTKPKGHVWEHAYLEGHWVALWYEDPFVGYCFECEDSLAIVSEEKGEKGPMVNHEEGSRASGIGCSGTVLSSEVSGPRDRVPAVAIRDTDGKQCRHTACDINMHYISGIVSKIASGGEPLCKDDTCRTTRRHLMMVCTECDLYLCVGRKSGNRAKPRGHMQEHALLEGHWVALWYEDPYTGYCFDCEDSLTIVGAEKVEKGTVVNREEGSRASGFANRQGCVIRGIPNQGNTCYLNALLQCLLVLEKLRAVMSRPDAPSGPLGGVLRDLFDDTSSVSYTRRILDPMDLLACARMLNPRFEGNLMQDSHELLCYLRDGLNREETDVRPGHMQQGAPTDVAPTVINSIFGGQFSETKFCKCCSFKSVTYALFHDLSVPIPPKGTPAESVASPPQNERRMPQQKIHIKPFPAVDKANTEKIHTLAKFGDPQVSASDSEDIVMVKTSEPLKVDSNTLKQIGQCKDVVHCPLQTPMRKENVLISSGSDVERTNNAVLDNAVLDSIRSEDSTEAKMDTFSAEVTTEDKEKGQNHDIVHDEAEEINSLASIEACLELHFKAEMVELKCENCSKVAQKESTVSGKDGQQTMACTNVNRTIDGDQAQEDVPSCCQADKQANLLSGQGQNTSTQDQGREEQVNLGHNAHAVEENQYDRHAKSEVAIKKCLISKLPAVLVIHLQRNLNLHKVIGHVSFKEILDMALFLDPSSEDKDNSRYRLVGVVEHEGPGSNEGHFLAYVRPSPHQQADGSSSWFRASDCEIREISLEEVLKCEAYILFYERMGG</sequence>
<dbReference type="PANTHER" id="PTHR24006:SF807">
    <property type="entry name" value="OS08G0527100 PROTEIN"/>
    <property type="match status" value="1"/>
</dbReference>
<keyword evidence="5" id="KW-1185">Reference proteome</keyword>
<feature type="domain" description="USP" evidence="3">
    <location>
        <begin position="2535"/>
        <end position="3085"/>
    </location>
</feature>
<dbReference type="eggNOG" id="KOG1873">
    <property type="taxonomic scope" value="Eukaryota"/>
</dbReference>
<feature type="compositionally biased region" description="Basic and acidic residues" evidence="2">
    <location>
        <begin position="42"/>
        <end position="52"/>
    </location>
</feature>
<reference evidence="4 5" key="1">
    <citation type="submission" date="2012-08" db="EMBL/GenBank/DDBJ databases">
        <title>Oryza genome evolution.</title>
        <authorList>
            <person name="Wing R.A."/>
        </authorList>
    </citation>
    <scope>NUCLEOTIDE SEQUENCE</scope>
</reference>
<evidence type="ECO:0000256" key="1">
    <source>
        <dbReference type="ARBA" id="ARBA00009085"/>
    </source>
</evidence>
<accession>A0A0D9XA14</accession>
<dbReference type="PROSITE" id="PS50235">
    <property type="entry name" value="USP_3"/>
    <property type="match status" value="3"/>
</dbReference>
<dbReference type="SUPFAM" id="SSF54001">
    <property type="entry name" value="Cysteine proteinases"/>
    <property type="match status" value="4"/>
</dbReference>
<dbReference type="Gramene" id="LPERR08G18050.1">
    <property type="protein sequence ID" value="LPERR08G18050.1"/>
    <property type="gene ID" value="LPERR08G18050"/>
</dbReference>
<dbReference type="InterPro" id="IPR018200">
    <property type="entry name" value="USP_CS"/>
</dbReference>
<dbReference type="CDD" id="cd02667">
    <property type="entry name" value="Peptidase_C19K"/>
    <property type="match status" value="1"/>
</dbReference>
<feature type="compositionally biased region" description="Polar residues" evidence="2">
    <location>
        <begin position="32"/>
        <end position="41"/>
    </location>
</feature>
<dbReference type="GO" id="GO:0005829">
    <property type="term" value="C:cytosol"/>
    <property type="evidence" value="ECO:0007669"/>
    <property type="project" value="TreeGrafter"/>
</dbReference>
<dbReference type="PROSITE" id="PS00972">
    <property type="entry name" value="USP_1"/>
    <property type="match status" value="3"/>
</dbReference>
<dbReference type="InterPro" id="IPR038765">
    <property type="entry name" value="Papain-like_cys_pep_sf"/>
</dbReference>
<evidence type="ECO:0000313" key="4">
    <source>
        <dbReference type="EnsemblPlants" id="LPERR08G18050.1"/>
    </source>
</evidence>
<feature type="compositionally biased region" description="Basic and acidic residues" evidence="2">
    <location>
        <begin position="1233"/>
        <end position="1245"/>
    </location>
</feature>
<dbReference type="EnsemblPlants" id="LPERR08G18050.1">
    <property type="protein sequence ID" value="LPERR08G18050.1"/>
    <property type="gene ID" value="LPERR08G18050"/>
</dbReference>